<dbReference type="InterPro" id="IPR037700">
    <property type="entry name" value="NUP88/NUP82"/>
</dbReference>
<dbReference type="GO" id="GO:0017056">
    <property type="term" value="F:structural constituent of nuclear pore"/>
    <property type="evidence" value="ECO:0007669"/>
    <property type="project" value="InterPro"/>
</dbReference>
<protein>
    <submittedName>
        <fullName evidence="9">NUP88 protein</fullName>
    </submittedName>
</protein>
<proteinExistence type="predicted"/>
<dbReference type="Pfam" id="PF10168">
    <property type="entry name" value="Nup88"/>
    <property type="match status" value="1"/>
</dbReference>
<keyword evidence="8" id="KW-0175">Coiled coil</keyword>
<keyword evidence="7" id="KW-0539">Nucleus</keyword>
<evidence type="ECO:0000256" key="5">
    <source>
        <dbReference type="ARBA" id="ARBA00023010"/>
    </source>
</evidence>
<keyword evidence="5" id="KW-0811">Translocation</keyword>
<evidence type="ECO:0000256" key="2">
    <source>
        <dbReference type="ARBA" id="ARBA00022448"/>
    </source>
</evidence>
<evidence type="ECO:0000256" key="7">
    <source>
        <dbReference type="ARBA" id="ARBA00023242"/>
    </source>
</evidence>
<keyword evidence="2" id="KW-0813">Transport</keyword>
<reference evidence="9" key="1">
    <citation type="submission" date="2020-02" db="EMBL/GenBank/DDBJ databases">
        <title>Relaxed selection underlies rapid genomic changes in the transitions from sociality to social parasitism in ants.</title>
        <authorList>
            <person name="Bi X."/>
        </authorList>
    </citation>
    <scope>NUCLEOTIDE SEQUENCE</scope>
    <source>
        <strain evidence="9">BGI-DK2013a</strain>
        <tissue evidence="9">Whole body</tissue>
    </source>
</reference>
<sequence length="708" mass="81049">MSSCTDLLRLNEKGLFKDIKASLSSGAKETRNIFEIRDNVLYVWNVDKCCVLTFNVAATRGKIGEDVPYQTLRPTDSPIFEVANVLINETATQLTLWGRLGIAIMKLPKRWGKDAVYEGGKKEILCMNHNFGDFGATTEIQRTRWHPGSTNDSHLLVLTSENSFRLYECDLGDAPRLVKCWKVGRAPSSSPSKIPDFTSLGETAVDFDFATPTLRKPEMFVDKNTDEIKETIDWNQIEWPILVLRGNGEVLIVRGNVLLENCENPVVLGSLSMYPSTDDNYGIDSCSIMCLQTTPPIVVVAMCTGKIYHAILLREILDDDDDDRKVWSQYGSNYSLHTPDDALYVYECVELELGLLFTDDDKKYNCPIHLHCDKGNKSRYFCSHNAGIHMVSLPMVSQLEELIHDNSRNYLPSLLNQSVLQYLFSTRTKHTNIDEATPILGFGLLQEPCVLIALLHTGVVIDLSVIDLYYLPRIEQLEPVMNTAKKVNKEPFDVYIKKLLRRDVSQPITKIGSRSMSLSESLELLYHATNIFRTQHFVRHDKVREEISKKVRALKALKSHLLKELDTLMETKKELRQTAERLAERYEDINDKQKELARRAEEVLRLVNYKEPLMTSIERAEAEELKKMDMKIHDMQIRLEQLKKKSAQQTVHTNGTEFNEKRKEIVFTHNQEEAAKENLCHMTKNIKNLVDQVKQIKAEISLSYISKQ</sequence>
<dbReference type="Proteomes" id="UP000667349">
    <property type="component" value="Unassembled WGS sequence"/>
</dbReference>
<evidence type="ECO:0000256" key="4">
    <source>
        <dbReference type="ARBA" id="ARBA00022927"/>
    </source>
</evidence>
<dbReference type="PANTHER" id="PTHR13257:SF0">
    <property type="entry name" value="NUCLEAR PORE COMPLEX PROTEIN NUP88"/>
    <property type="match status" value="1"/>
</dbReference>
<evidence type="ECO:0000256" key="8">
    <source>
        <dbReference type="SAM" id="Coils"/>
    </source>
</evidence>
<evidence type="ECO:0000256" key="3">
    <source>
        <dbReference type="ARBA" id="ARBA00022816"/>
    </source>
</evidence>
<dbReference type="InterPro" id="IPR019321">
    <property type="entry name" value="Nucleoporin_Nup88"/>
</dbReference>
<feature type="coiled-coil region" evidence="8">
    <location>
        <begin position="558"/>
        <end position="645"/>
    </location>
</feature>
<keyword evidence="6" id="KW-0906">Nuclear pore complex</keyword>
<evidence type="ECO:0000313" key="10">
    <source>
        <dbReference type="Proteomes" id="UP000667349"/>
    </source>
</evidence>
<comment type="subcellular location">
    <subcellularLocation>
        <location evidence="1">Nucleus</location>
        <location evidence="1">Nuclear pore complex</location>
    </subcellularLocation>
</comment>
<keyword evidence="3" id="KW-0509">mRNA transport</keyword>
<organism evidence="9 10">
    <name type="scientific">Acromyrmex insinuator</name>
    <dbReference type="NCBI Taxonomy" id="230686"/>
    <lineage>
        <taxon>Eukaryota</taxon>
        <taxon>Metazoa</taxon>
        <taxon>Ecdysozoa</taxon>
        <taxon>Arthropoda</taxon>
        <taxon>Hexapoda</taxon>
        <taxon>Insecta</taxon>
        <taxon>Pterygota</taxon>
        <taxon>Neoptera</taxon>
        <taxon>Endopterygota</taxon>
        <taxon>Hymenoptera</taxon>
        <taxon>Apocrita</taxon>
        <taxon>Aculeata</taxon>
        <taxon>Formicoidea</taxon>
        <taxon>Formicidae</taxon>
        <taxon>Myrmicinae</taxon>
        <taxon>Acromyrmex</taxon>
    </lineage>
</organism>
<dbReference type="GO" id="GO:0005643">
    <property type="term" value="C:nuclear pore"/>
    <property type="evidence" value="ECO:0007669"/>
    <property type="project" value="UniProtKB-SubCell"/>
</dbReference>
<dbReference type="GO" id="GO:0000056">
    <property type="term" value="P:ribosomal small subunit export from nucleus"/>
    <property type="evidence" value="ECO:0007669"/>
    <property type="project" value="InterPro"/>
</dbReference>
<dbReference type="PANTHER" id="PTHR13257">
    <property type="entry name" value="NUCLEOPORIN NUP84-RELATED"/>
    <property type="match status" value="1"/>
</dbReference>
<evidence type="ECO:0000256" key="1">
    <source>
        <dbReference type="ARBA" id="ARBA00004567"/>
    </source>
</evidence>
<name>A0A836F183_9HYME</name>
<keyword evidence="4" id="KW-0653">Protein transport</keyword>
<dbReference type="AlphaFoldDB" id="A0A836F183"/>
<comment type="caution">
    <text evidence="9">The sequence shown here is derived from an EMBL/GenBank/DDBJ whole genome shotgun (WGS) entry which is preliminary data.</text>
</comment>
<gene>
    <name evidence="9" type="primary">Mbo</name>
    <name evidence="9" type="ORF">G6Z75_0006454</name>
</gene>
<feature type="non-terminal residue" evidence="9">
    <location>
        <position position="708"/>
    </location>
</feature>
<accession>A0A836F183</accession>
<feature type="non-terminal residue" evidence="9">
    <location>
        <position position="1"/>
    </location>
</feature>
<dbReference type="EMBL" id="JAANHZ010000106">
    <property type="protein sequence ID" value="KAG5315873.1"/>
    <property type="molecule type" value="Genomic_DNA"/>
</dbReference>
<dbReference type="GO" id="GO:0006406">
    <property type="term" value="P:mRNA export from nucleus"/>
    <property type="evidence" value="ECO:0007669"/>
    <property type="project" value="TreeGrafter"/>
</dbReference>
<evidence type="ECO:0000313" key="9">
    <source>
        <dbReference type="EMBL" id="KAG5315873.1"/>
    </source>
</evidence>
<dbReference type="GO" id="GO:0006606">
    <property type="term" value="P:protein import into nucleus"/>
    <property type="evidence" value="ECO:0007669"/>
    <property type="project" value="TreeGrafter"/>
</dbReference>
<keyword evidence="10" id="KW-1185">Reference proteome</keyword>
<evidence type="ECO:0000256" key="6">
    <source>
        <dbReference type="ARBA" id="ARBA00023132"/>
    </source>
</evidence>
<dbReference type="GO" id="GO:0000055">
    <property type="term" value="P:ribosomal large subunit export from nucleus"/>
    <property type="evidence" value="ECO:0007669"/>
    <property type="project" value="InterPro"/>
</dbReference>